<accession>A0A560J5S7</accession>
<sequence>MSAVGTADAEAPPASENVNPAAPNAGTATLVTRFFPLEVFFACRMVKPPSIARSVPAALSLRPGRCASNNFAHERAVAHGQDVFIFMNGIGTAS</sequence>
<dbReference type="EMBL" id="VITW01000001">
    <property type="protein sequence ID" value="TWB83693.1"/>
    <property type="molecule type" value="Genomic_DNA"/>
</dbReference>
<dbReference type="AlphaFoldDB" id="A0A560J5S7"/>
<name>A0A560J5S7_9BRAD</name>
<protein>
    <submittedName>
        <fullName evidence="2">Uncharacterized protein</fullName>
    </submittedName>
</protein>
<evidence type="ECO:0000313" key="2">
    <source>
        <dbReference type="EMBL" id="TWB83693.1"/>
    </source>
</evidence>
<reference evidence="2 3" key="1">
    <citation type="submission" date="2019-06" db="EMBL/GenBank/DDBJ databases">
        <title>Genomic Encyclopedia of Type Strains, Phase IV (KMG-V): Genome sequencing to study the core and pangenomes of soil and plant-associated prokaryotes.</title>
        <authorList>
            <person name="Whitman W."/>
        </authorList>
    </citation>
    <scope>NUCLEOTIDE SEQUENCE [LARGE SCALE GENOMIC DNA]</scope>
    <source>
        <strain evidence="2 3">BR 10556</strain>
    </source>
</reference>
<organism evidence="2 3">
    <name type="scientific">Bradyrhizobium sacchari</name>
    <dbReference type="NCBI Taxonomy" id="1399419"/>
    <lineage>
        <taxon>Bacteria</taxon>
        <taxon>Pseudomonadati</taxon>
        <taxon>Pseudomonadota</taxon>
        <taxon>Alphaproteobacteria</taxon>
        <taxon>Hyphomicrobiales</taxon>
        <taxon>Nitrobacteraceae</taxon>
        <taxon>Bradyrhizobium</taxon>
    </lineage>
</organism>
<gene>
    <name evidence="2" type="ORF">FBZ95_101128</name>
</gene>
<evidence type="ECO:0000313" key="3">
    <source>
        <dbReference type="Proteomes" id="UP000315914"/>
    </source>
</evidence>
<comment type="caution">
    <text evidence="2">The sequence shown here is derived from an EMBL/GenBank/DDBJ whole genome shotgun (WGS) entry which is preliminary data.</text>
</comment>
<dbReference type="Proteomes" id="UP000315914">
    <property type="component" value="Unassembled WGS sequence"/>
</dbReference>
<proteinExistence type="predicted"/>
<keyword evidence="3" id="KW-1185">Reference proteome</keyword>
<evidence type="ECO:0000256" key="1">
    <source>
        <dbReference type="SAM" id="MobiDB-lite"/>
    </source>
</evidence>
<feature type="region of interest" description="Disordered" evidence="1">
    <location>
        <begin position="1"/>
        <end position="23"/>
    </location>
</feature>